<accession>A0AAN9GDS8</accession>
<dbReference type="SUPFAM" id="SSF54001">
    <property type="entry name" value="Cysteine proteinases"/>
    <property type="match status" value="1"/>
</dbReference>
<dbReference type="AlphaFoldDB" id="A0AAN9GDS8"/>
<dbReference type="InterPro" id="IPR019400">
    <property type="entry name" value="Peptidase_C65_otubain"/>
</dbReference>
<feature type="active site" description="Nucleophile" evidence="8">
    <location>
        <position position="79"/>
    </location>
</feature>
<dbReference type="CDD" id="cd22763">
    <property type="entry name" value="OTUB1"/>
    <property type="match status" value="1"/>
</dbReference>
<organism evidence="11 12">
    <name type="scientific">Littorina saxatilis</name>
    <dbReference type="NCBI Taxonomy" id="31220"/>
    <lineage>
        <taxon>Eukaryota</taxon>
        <taxon>Metazoa</taxon>
        <taxon>Spiralia</taxon>
        <taxon>Lophotrochozoa</taxon>
        <taxon>Mollusca</taxon>
        <taxon>Gastropoda</taxon>
        <taxon>Caenogastropoda</taxon>
        <taxon>Littorinimorpha</taxon>
        <taxon>Littorinoidea</taxon>
        <taxon>Littorinidae</taxon>
        <taxon>Littorina</taxon>
    </lineage>
</organism>
<feature type="active site" evidence="8">
    <location>
        <position position="76"/>
    </location>
</feature>
<dbReference type="InterPro" id="IPR016615">
    <property type="entry name" value="Otubain"/>
</dbReference>
<evidence type="ECO:0000256" key="9">
    <source>
        <dbReference type="PIRSR" id="PIRSR013503-2"/>
    </source>
</evidence>
<dbReference type="GO" id="GO:0006508">
    <property type="term" value="P:proteolysis"/>
    <property type="evidence" value="ECO:0007669"/>
    <property type="project" value="UniProtKB-KW"/>
</dbReference>
<dbReference type="InterPro" id="IPR042467">
    <property type="entry name" value="Peptidase_C65_otubain_sub2"/>
</dbReference>
<feature type="active site" evidence="8">
    <location>
        <position position="253"/>
    </location>
</feature>
<dbReference type="GO" id="GO:0004843">
    <property type="term" value="F:cysteine-type deubiquitinase activity"/>
    <property type="evidence" value="ECO:0007669"/>
    <property type="project" value="UniProtKB-EC"/>
</dbReference>
<feature type="site" description="Interacts with free ubiquitin" evidence="9">
    <location>
        <position position="209"/>
    </location>
</feature>
<evidence type="ECO:0000259" key="10">
    <source>
        <dbReference type="PROSITE" id="PS50802"/>
    </source>
</evidence>
<evidence type="ECO:0000256" key="6">
    <source>
        <dbReference type="ARBA" id="ARBA00022801"/>
    </source>
</evidence>
<evidence type="ECO:0000313" key="12">
    <source>
        <dbReference type="Proteomes" id="UP001374579"/>
    </source>
</evidence>
<comment type="similarity">
    <text evidence="2">Belongs to the peptidase C65 family.</text>
</comment>
<feature type="site" description="Interacts with free ubiquitin" evidence="9">
    <location>
        <position position="254"/>
    </location>
</feature>
<dbReference type="PANTHER" id="PTHR12931:SF15">
    <property type="entry name" value="UBIQUITIN THIOESTERASE OTUBAIN-LIKE"/>
    <property type="match status" value="1"/>
</dbReference>
<evidence type="ECO:0000256" key="4">
    <source>
        <dbReference type="ARBA" id="ARBA00022670"/>
    </source>
</evidence>
<reference evidence="11 12" key="1">
    <citation type="submission" date="2024-02" db="EMBL/GenBank/DDBJ databases">
        <title>Chromosome-scale genome assembly of the rough periwinkle Littorina saxatilis.</title>
        <authorList>
            <person name="De Jode A."/>
            <person name="Faria R."/>
            <person name="Formenti G."/>
            <person name="Sims Y."/>
            <person name="Smith T.P."/>
            <person name="Tracey A."/>
            <person name="Wood J.M.D."/>
            <person name="Zagrodzka Z.B."/>
            <person name="Johannesson K."/>
            <person name="Butlin R.K."/>
            <person name="Leder E.H."/>
        </authorList>
    </citation>
    <scope>NUCLEOTIDE SEQUENCE [LARGE SCALE GENOMIC DNA]</scope>
    <source>
        <strain evidence="11">Snail1</strain>
        <tissue evidence="11">Muscle</tissue>
    </source>
</reference>
<feature type="domain" description="OTU" evidence="10">
    <location>
        <begin position="68"/>
        <end position="260"/>
    </location>
</feature>
<dbReference type="InterPro" id="IPR038765">
    <property type="entry name" value="Papain-like_cys_pep_sf"/>
</dbReference>
<dbReference type="FunFam" id="1.20.1300.20:FF:000001">
    <property type="entry name" value="Ubiquitin thioesterase OTUB1"/>
    <property type="match status" value="1"/>
</dbReference>
<protein>
    <recommendedName>
        <fullName evidence="3">ubiquitinyl hydrolase 1</fullName>
        <ecNumber evidence="3">3.4.19.12</ecNumber>
    </recommendedName>
</protein>
<sequence>MAEGDISFDPNRNYDDETLSLQREIEKEIAENQELIGPMQPIEELIEHYAKEDQIYRHKLMDLRKRHSHIRKVRGDGNCFFRGFGFAYLESLLTDEAEFARFKDIAVKSKDNLVALGYSQFTIEDFHDTFMDVVGQVEKKVSVDELQNVFNDQGISDYFVVYLRLIVSGHLQKESDFYSSFIEGGRTAKEFCSQEVEPMGKESDHIHIIALATALGTCVLVEYMDRSGEICNQLVFPEEGARPAVHLLYRPGHYDIVYSLTSD</sequence>
<evidence type="ECO:0000256" key="8">
    <source>
        <dbReference type="PIRSR" id="PIRSR013503-1"/>
    </source>
</evidence>
<gene>
    <name evidence="11" type="ORF">V1264_019314</name>
</gene>
<keyword evidence="4" id="KW-0645">Protease</keyword>
<keyword evidence="5" id="KW-0833">Ubl conjugation pathway</keyword>
<proteinExistence type="inferred from homology"/>
<feature type="site" description="Interacts with free ubiquitin" evidence="9">
    <location>
        <position position="223"/>
    </location>
</feature>
<dbReference type="Gene3D" id="1.20.1300.20">
    <property type="entry name" value="Peptidase C65 Otubain, subdomain 2"/>
    <property type="match status" value="1"/>
</dbReference>
<comment type="catalytic activity">
    <reaction evidence="1">
        <text>Thiol-dependent hydrolysis of ester, thioester, amide, peptide and isopeptide bonds formed by the C-terminal Gly of ubiquitin (a 76-residue protein attached to proteins as an intracellular targeting signal).</text>
        <dbReference type="EC" id="3.4.19.12"/>
    </reaction>
</comment>
<dbReference type="Gene3D" id="3.30.200.60">
    <property type="entry name" value="Peptidase C65 Otubain, subdomain 1"/>
    <property type="match status" value="1"/>
</dbReference>
<keyword evidence="12" id="KW-1185">Reference proteome</keyword>
<comment type="caution">
    <text evidence="11">The sequence shown here is derived from an EMBL/GenBank/DDBJ whole genome shotgun (WGS) entry which is preliminary data.</text>
</comment>
<evidence type="ECO:0000313" key="11">
    <source>
        <dbReference type="EMBL" id="KAK7104627.1"/>
    </source>
</evidence>
<dbReference type="Pfam" id="PF10275">
    <property type="entry name" value="Peptidase_C65"/>
    <property type="match status" value="1"/>
</dbReference>
<dbReference type="InterPro" id="IPR042468">
    <property type="entry name" value="Peptidase_C65_otubain_sub1"/>
</dbReference>
<keyword evidence="6" id="KW-0378">Hydrolase</keyword>
<dbReference type="Proteomes" id="UP001374579">
    <property type="component" value="Unassembled WGS sequence"/>
</dbReference>
<keyword evidence="7" id="KW-0788">Thiol protease</keyword>
<dbReference type="InterPro" id="IPR003323">
    <property type="entry name" value="OTU_dom"/>
</dbReference>
<dbReference type="PROSITE" id="PS50802">
    <property type="entry name" value="OTU"/>
    <property type="match status" value="1"/>
</dbReference>
<dbReference type="PIRSF" id="PIRSF013503">
    <property type="entry name" value="Ubiquitin_thioesterase_Otubain"/>
    <property type="match status" value="1"/>
</dbReference>
<name>A0AAN9GDS8_9CAEN</name>
<evidence type="ECO:0000256" key="3">
    <source>
        <dbReference type="ARBA" id="ARBA00012759"/>
    </source>
</evidence>
<dbReference type="GO" id="GO:0043130">
    <property type="term" value="F:ubiquitin binding"/>
    <property type="evidence" value="ECO:0007669"/>
    <property type="project" value="TreeGrafter"/>
</dbReference>
<dbReference type="GO" id="GO:0071108">
    <property type="term" value="P:protein K48-linked deubiquitination"/>
    <property type="evidence" value="ECO:0007669"/>
    <property type="project" value="TreeGrafter"/>
</dbReference>
<evidence type="ECO:0000256" key="2">
    <source>
        <dbReference type="ARBA" id="ARBA00006579"/>
    </source>
</evidence>
<dbReference type="GO" id="GO:0005634">
    <property type="term" value="C:nucleus"/>
    <property type="evidence" value="ECO:0007669"/>
    <property type="project" value="TreeGrafter"/>
</dbReference>
<dbReference type="EC" id="3.4.19.12" evidence="3"/>
<evidence type="ECO:0000256" key="7">
    <source>
        <dbReference type="ARBA" id="ARBA00022807"/>
    </source>
</evidence>
<feature type="site" description="Interacts with free ubiquitin" evidence="9">
    <location>
        <position position="225"/>
    </location>
</feature>
<evidence type="ECO:0000256" key="1">
    <source>
        <dbReference type="ARBA" id="ARBA00000707"/>
    </source>
</evidence>
<dbReference type="PANTHER" id="PTHR12931">
    <property type="entry name" value="UBIQUITIN THIOLESTERASE PROTEIN OTUB"/>
    <property type="match status" value="1"/>
</dbReference>
<dbReference type="EMBL" id="JBAMIC010000008">
    <property type="protein sequence ID" value="KAK7104627.1"/>
    <property type="molecule type" value="Genomic_DNA"/>
</dbReference>
<evidence type="ECO:0000256" key="5">
    <source>
        <dbReference type="ARBA" id="ARBA00022786"/>
    </source>
</evidence>
<feature type="site" description="Interacts with free ubiquitin" evidence="9">
    <location>
        <position position="249"/>
    </location>
</feature>